<evidence type="ECO:0000313" key="2">
    <source>
        <dbReference type="EMBL" id="QKW53222.1"/>
    </source>
</evidence>
<accession>A0A7H8NFJ8</accession>
<keyword evidence="1" id="KW-0812">Transmembrane</keyword>
<evidence type="ECO:0000313" key="3">
    <source>
        <dbReference type="Proteomes" id="UP000509303"/>
    </source>
</evidence>
<evidence type="ECO:0000256" key="1">
    <source>
        <dbReference type="SAM" id="Phobius"/>
    </source>
</evidence>
<dbReference type="RefSeq" id="WP_176164931.1">
    <property type="nucleotide sequence ID" value="NZ_CP054929.1"/>
</dbReference>
<reference evidence="2 3" key="1">
    <citation type="submission" date="2020-06" db="EMBL/GenBank/DDBJ databases">
        <title>Genome mining for natural products.</title>
        <authorList>
            <person name="Zhang B."/>
            <person name="Shi J."/>
            <person name="Ge H."/>
        </authorList>
    </citation>
    <scope>NUCLEOTIDE SEQUENCE [LARGE SCALE GENOMIC DNA]</scope>
    <source>
        <strain evidence="2 3">NA00687</strain>
    </source>
</reference>
<organism evidence="2 3">
    <name type="scientific">Streptomyces buecherae</name>
    <dbReference type="NCBI Taxonomy" id="2763006"/>
    <lineage>
        <taxon>Bacteria</taxon>
        <taxon>Bacillati</taxon>
        <taxon>Actinomycetota</taxon>
        <taxon>Actinomycetes</taxon>
        <taxon>Kitasatosporales</taxon>
        <taxon>Streptomycetaceae</taxon>
        <taxon>Streptomyces</taxon>
    </lineage>
</organism>
<sequence length="133" mass="13190">MSTLHRLTRHTIQALLVAQMVVVSVYCFWFVPTFAGGIGPEGETTGGPSDALVVAALAFGVAVVALDAVACRGIARAGRGARSARRPLLVAGAAQALVVVCALGAGSAVAATGAGLLLVLLAAAHLAFRPCAG</sequence>
<dbReference type="EMBL" id="CP054929">
    <property type="protein sequence ID" value="QKW53222.1"/>
    <property type="molecule type" value="Genomic_DNA"/>
</dbReference>
<name>A0A7H8NFJ8_9ACTN</name>
<dbReference type="Proteomes" id="UP000509303">
    <property type="component" value="Chromosome"/>
</dbReference>
<keyword evidence="1" id="KW-0472">Membrane</keyword>
<proteinExistence type="predicted"/>
<gene>
    <name evidence="2" type="ORF">HUT08_30910</name>
</gene>
<protein>
    <submittedName>
        <fullName evidence="2">Uncharacterized protein</fullName>
    </submittedName>
</protein>
<dbReference type="AlphaFoldDB" id="A0A7H8NFJ8"/>
<keyword evidence="3" id="KW-1185">Reference proteome</keyword>
<keyword evidence="1" id="KW-1133">Transmembrane helix</keyword>
<feature type="transmembrane region" description="Helical" evidence="1">
    <location>
        <begin position="51"/>
        <end position="75"/>
    </location>
</feature>